<accession>U2NLR9</accession>
<dbReference type="InterPro" id="IPR000847">
    <property type="entry name" value="LysR_HTH_N"/>
</dbReference>
<evidence type="ECO:0000259" key="5">
    <source>
        <dbReference type="PROSITE" id="PS50931"/>
    </source>
</evidence>
<evidence type="ECO:0000256" key="1">
    <source>
        <dbReference type="ARBA" id="ARBA00009437"/>
    </source>
</evidence>
<dbReference type="SUPFAM" id="SSF53850">
    <property type="entry name" value="Periplasmic binding protein-like II"/>
    <property type="match status" value="1"/>
</dbReference>
<dbReference type="Pfam" id="PF00126">
    <property type="entry name" value="HTH_1"/>
    <property type="match status" value="1"/>
</dbReference>
<dbReference type="FunFam" id="1.10.10.10:FF:000001">
    <property type="entry name" value="LysR family transcriptional regulator"/>
    <property type="match status" value="1"/>
</dbReference>
<protein>
    <submittedName>
        <fullName evidence="6">Transcriptional regulator</fullName>
    </submittedName>
</protein>
<dbReference type="SUPFAM" id="SSF46785">
    <property type="entry name" value="Winged helix' DNA-binding domain"/>
    <property type="match status" value="1"/>
</dbReference>
<comment type="caution">
    <text evidence="6">The sequence shown here is derived from an EMBL/GenBank/DDBJ whole genome shotgun (WGS) entry which is preliminary data.</text>
</comment>
<dbReference type="OrthoDB" id="108771at2"/>
<evidence type="ECO:0000313" key="7">
    <source>
        <dbReference type="Proteomes" id="UP000016721"/>
    </source>
</evidence>
<dbReference type="GO" id="GO:0003677">
    <property type="term" value="F:DNA binding"/>
    <property type="evidence" value="ECO:0007669"/>
    <property type="project" value="UniProtKB-KW"/>
</dbReference>
<keyword evidence="7" id="KW-1185">Reference proteome</keyword>
<dbReference type="Proteomes" id="UP000016721">
    <property type="component" value="Unassembled WGS sequence"/>
</dbReference>
<keyword evidence="3" id="KW-0238">DNA-binding</keyword>
<reference evidence="6 7" key="1">
    <citation type="journal article" date="2013" name="Genome Announc.">
        <title>Draft Genome Sequence of the Hydrogen- and Ethanol-Producing Bacterium Clostridium intestinale Strain URNW.</title>
        <authorList>
            <person name="Lal S."/>
            <person name="Ramachandran U."/>
            <person name="Zhang X."/>
            <person name="Sparling R."/>
            <person name="Levin D.B."/>
        </authorList>
    </citation>
    <scope>NUCLEOTIDE SEQUENCE [LARGE SCALE GENOMIC DNA]</scope>
    <source>
        <strain evidence="6 7">URNW</strain>
    </source>
</reference>
<feature type="domain" description="HTH lysR-type" evidence="5">
    <location>
        <begin position="1"/>
        <end position="58"/>
    </location>
</feature>
<gene>
    <name evidence="6" type="ORF">CINTURNW_2225</name>
</gene>
<dbReference type="PATRIC" id="fig|1294142.3.peg.2289"/>
<dbReference type="HOGENOM" id="CLU_039613_6_2_9"/>
<dbReference type="EMBL" id="APJA01000012">
    <property type="protein sequence ID" value="ERK30078.1"/>
    <property type="molecule type" value="Genomic_DNA"/>
</dbReference>
<dbReference type="GO" id="GO:0003700">
    <property type="term" value="F:DNA-binding transcription factor activity"/>
    <property type="evidence" value="ECO:0007669"/>
    <property type="project" value="InterPro"/>
</dbReference>
<evidence type="ECO:0000313" key="6">
    <source>
        <dbReference type="EMBL" id="ERK30078.1"/>
    </source>
</evidence>
<dbReference type="InterPro" id="IPR036388">
    <property type="entry name" value="WH-like_DNA-bd_sf"/>
</dbReference>
<dbReference type="Gene3D" id="1.10.10.10">
    <property type="entry name" value="Winged helix-like DNA-binding domain superfamily/Winged helix DNA-binding domain"/>
    <property type="match status" value="1"/>
</dbReference>
<evidence type="ECO:0000256" key="2">
    <source>
        <dbReference type="ARBA" id="ARBA00023015"/>
    </source>
</evidence>
<dbReference type="eggNOG" id="COG0583">
    <property type="taxonomic scope" value="Bacteria"/>
</dbReference>
<dbReference type="InterPro" id="IPR005119">
    <property type="entry name" value="LysR_subst-bd"/>
</dbReference>
<dbReference type="PROSITE" id="PS50931">
    <property type="entry name" value="HTH_LYSR"/>
    <property type="match status" value="1"/>
</dbReference>
<evidence type="ECO:0000256" key="3">
    <source>
        <dbReference type="ARBA" id="ARBA00023125"/>
    </source>
</evidence>
<evidence type="ECO:0000256" key="4">
    <source>
        <dbReference type="ARBA" id="ARBA00023163"/>
    </source>
</evidence>
<dbReference type="PANTHER" id="PTHR30346:SF0">
    <property type="entry name" value="HCA OPERON TRANSCRIPTIONAL ACTIVATOR HCAR"/>
    <property type="match status" value="1"/>
</dbReference>
<name>U2NLR9_9CLOT</name>
<dbReference type="AlphaFoldDB" id="U2NLR9"/>
<proteinExistence type="inferred from homology"/>
<dbReference type="STRING" id="1294142.CINTURNW_2225"/>
<dbReference type="PANTHER" id="PTHR30346">
    <property type="entry name" value="TRANSCRIPTIONAL DUAL REGULATOR HCAR-RELATED"/>
    <property type="match status" value="1"/>
</dbReference>
<dbReference type="PRINTS" id="PR00039">
    <property type="entry name" value="HTHLYSR"/>
</dbReference>
<organism evidence="6 7">
    <name type="scientific">Clostridium intestinale URNW</name>
    <dbReference type="NCBI Taxonomy" id="1294142"/>
    <lineage>
        <taxon>Bacteria</taxon>
        <taxon>Bacillati</taxon>
        <taxon>Bacillota</taxon>
        <taxon>Clostridia</taxon>
        <taxon>Eubacteriales</taxon>
        <taxon>Clostridiaceae</taxon>
        <taxon>Clostridium</taxon>
    </lineage>
</organism>
<comment type="similarity">
    <text evidence="1">Belongs to the LysR transcriptional regulatory family.</text>
</comment>
<keyword evidence="4" id="KW-0804">Transcription</keyword>
<sequence length="293" mass="33664">MYINKLVYFISVAENLNFTKAAKECHLAQPAISQQIYSLERELGFQLFIRTSKSVELTDAGKTFYEDVKNIVEGYKTAVKKAESVAYGFKGMLTIGICGGTEEAFLPKLLKRFKEMYPLIEIKFKKATFNDISKQLEHKVYDIVFTWPYDLEGVKNINHKIIFEDEACAMVSYNNKISENNTISRENLALENNVMVAYEENSIIYNHFQKFYGKYNIEPKSIITVADSQILNLMIELNMGVSIVPKAFRELNNNRFAFVEIEGEPHVIKFCVAYLKDNTNPCVELFVNNASIR</sequence>
<dbReference type="CDD" id="cd05466">
    <property type="entry name" value="PBP2_LTTR_substrate"/>
    <property type="match status" value="1"/>
</dbReference>
<dbReference type="RefSeq" id="WP_021802223.1">
    <property type="nucleotide sequence ID" value="NZ_KI273145.1"/>
</dbReference>
<keyword evidence="2" id="KW-0805">Transcription regulation</keyword>
<dbReference type="InterPro" id="IPR036390">
    <property type="entry name" value="WH_DNA-bd_sf"/>
</dbReference>
<dbReference type="GO" id="GO:0032993">
    <property type="term" value="C:protein-DNA complex"/>
    <property type="evidence" value="ECO:0007669"/>
    <property type="project" value="TreeGrafter"/>
</dbReference>
<dbReference type="Gene3D" id="3.40.190.10">
    <property type="entry name" value="Periplasmic binding protein-like II"/>
    <property type="match status" value="2"/>
</dbReference>
<dbReference type="Pfam" id="PF03466">
    <property type="entry name" value="LysR_substrate"/>
    <property type="match status" value="1"/>
</dbReference>